<reference evidence="6 8" key="1">
    <citation type="submission" date="2014-08" db="EMBL/GenBank/DDBJ databases">
        <title>Complete genome sequence of Corynebacterium flavescens OJ8(T)(=DSM 20296(T)), isolated from cheese.</title>
        <authorList>
            <person name="Ruckert C."/>
            <person name="Albersmeier A."/>
            <person name="Winkler A."/>
            <person name="Kalinowski J."/>
        </authorList>
    </citation>
    <scope>NUCLEOTIDE SEQUENCE [LARGE SCALE GENOMIC DNA]</scope>
    <source>
        <strain evidence="6 8">OJ8</strain>
    </source>
</reference>
<evidence type="ECO:0000256" key="2">
    <source>
        <dbReference type="ARBA" id="ARBA00022630"/>
    </source>
</evidence>
<dbReference type="KEGG" id="cfc:CFLV_02755"/>
<dbReference type="InterPro" id="IPR006076">
    <property type="entry name" value="FAD-dep_OxRdtase"/>
</dbReference>
<evidence type="ECO:0000256" key="4">
    <source>
        <dbReference type="ARBA" id="ARBA00023002"/>
    </source>
</evidence>
<gene>
    <name evidence="7" type="primary">solA</name>
    <name evidence="7" type="ORF">CFL01nite_14600</name>
    <name evidence="6" type="ORF">CFLV_02755</name>
</gene>
<dbReference type="SUPFAM" id="SSF54373">
    <property type="entry name" value="FAD-linked reductases, C-terminal domain"/>
    <property type="match status" value="1"/>
</dbReference>
<dbReference type="PANTHER" id="PTHR10961">
    <property type="entry name" value="PEROXISOMAL SARCOSINE OXIDASE"/>
    <property type="match status" value="1"/>
</dbReference>
<sequence length="381" mass="41463">MSSKKVVVIGLGTMGSMSLWQLSQHADVEAIGIEQFGLVHGYGAFTGESRLFRAAYQEGTKYVPILKEARSLWQELAAASGRQLFLNFGVISIGEESNAPFQMMLQSIKDWGLPHEHLSAADLRERFPAMDFKDTEEGVVDKLGGALRPELAVLSALEQARANGATIYEHEEVLAFEDTGSGVTVTTSQRTINADSVIVSAGAWTELVLPQLTPLLEVRKLALTWFLPKDLQLFQPDRLPCFIWDKDDFHVFGAPCVDGYSVKISGLDLWGGPDTERVEDADLRLERDAVSAFGRQVAGLFPGVDAEPNRYSVHFDTYTADKTPIIDRVGNVVVTAGFSGHGFKLSPAVGKLATALALGEDTALHHPDFRIEAHGPVLAAV</sequence>
<dbReference type="InterPro" id="IPR036188">
    <property type="entry name" value="FAD/NAD-bd_sf"/>
</dbReference>
<evidence type="ECO:0000256" key="3">
    <source>
        <dbReference type="ARBA" id="ARBA00022827"/>
    </source>
</evidence>
<keyword evidence="4" id="KW-0560">Oxidoreductase</keyword>
<evidence type="ECO:0000313" key="9">
    <source>
        <dbReference type="Proteomes" id="UP000315353"/>
    </source>
</evidence>
<dbReference type="EMBL" id="BJNB01000021">
    <property type="protein sequence ID" value="GEB97965.1"/>
    <property type="molecule type" value="Genomic_DNA"/>
</dbReference>
<reference evidence="7 9" key="2">
    <citation type="submission" date="2019-06" db="EMBL/GenBank/DDBJ databases">
        <title>Whole genome shotgun sequence of Corynebacterium flavescens NBRC 14136.</title>
        <authorList>
            <person name="Hosoyama A."/>
            <person name="Uohara A."/>
            <person name="Ohji S."/>
            <person name="Ichikawa N."/>
        </authorList>
    </citation>
    <scope>NUCLEOTIDE SEQUENCE [LARGE SCALE GENOMIC DNA]</scope>
    <source>
        <strain evidence="7 9">NBRC 14136</strain>
    </source>
</reference>
<dbReference type="GO" id="GO:0008115">
    <property type="term" value="F:sarcosine oxidase activity"/>
    <property type="evidence" value="ECO:0007669"/>
    <property type="project" value="TreeGrafter"/>
</dbReference>
<dbReference type="EMBL" id="CP009246">
    <property type="protein sequence ID" value="APT86217.1"/>
    <property type="molecule type" value="Genomic_DNA"/>
</dbReference>
<comment type="cofactor">
    <cofactor evidence="1">
        <name>FAD</name>
        <dbReference type="ChEBI" id="CHEBI:57692"/>
    </cofactor>
</comment>
<organism evidence="6 8">
    <name type="scientific">Corynebacterium flavescens</name>
    <dbReference type="NCBI Taxonomy" id="28028"/>
    <lineage>
        <taxon>Bacteria</taxon>
        <taxon>Bacillati</taxon>
        <taxon>Actinomycetota</taxon>
        <taxon>Actinomycetes</taxon>
        <taxon>Mycobacteriales</taxon>
        <taxon>Corynebacteriaceae</taxon>
        <taxon>Corynebacterium</taxon>
    </lineage>
</organism>
<dbReference type="AlphaFoldDB" id="A0A1L7CK42"/>
<keyword evidence="2" id="KW-0285">Flavoprotein</keyword>
<dbReference type="OrthoDB" id="9806452at2"/>
<dbReference type="Gene3D" id="3.50.50.60">
    <property type="entry name" value="FAD/NAD(P)-binding domain"/>
    <property type="match status" value="1"/>
</dbReference>
<dbReference type="NCBIfam" id="NF008425">
    <property type="entry name" value="PRK11259.1"/>
    <property type="match status" value="1"/>
</dbReference>
<keyword evidence="8" id="KW-1185">Reference proteome</keyword>
<dbReference type="Gene3D" id="3.30.9.10">
    <property type="entry name" value="D-Amino Acid Oxidase, subunit A, domain 2"/>
    <property type="match status" value="1"/>
</dbReference>
<dbReference type="PANTHER" id="PTHR10961:SF7">
    <property type="entry name" value="FAD DEPENDENT OXIDOREDUCTASE DOMAIN-CONTAINING PROTEIN"/>
    <property type="match status" value="1"/>
</dbReference>
<proteinExistence type="predicted"/>
<dbReference type="SUPFAM" id="SSF51905">
    <property type="entry name" value="FAD/NAD(P)-binding domain"/>
    <property type="match status" value="1"/>
</dbReference>
<feature type="domain" description="FAD dependent oxidoreductase" evidence="5">
    <location>
        <begin position="5"/>
        <end position="356"/>
    </location>
</feature>
<dbReference type="Proteomes" id="UP000315353">
    <property type="component" value="Unassembled WGS sequence"/>
</dbReference>
<evidence type="ECO:0000313" key="6">
    <source>
        <dbReference type="EMBL" id="APT86217.1"/>
    </source>
</evidence>
<evidence type="ECO:0000256" key="1">
    <source>
        <dbReference type="ARBA" id="ARBA00001974"/>
    </source>
</evidence>
<dbReference type="InterPro" id="IPR045170">
    <property type="entry name" value="MTOX"/>
</dbReference>
<protein>
    <submittedName>
        <fullName evidence="6">Amino acid oxidase</fullName>
    </submittedName>
    <submittedName>
        <fullName evidence="7">N-methyltryptophan oxidase</fullName>
    </submittedName>
</protein>
<dbReference type="Pfam" id="PF01266">
    <property type="entry name" value="DAO"/>
    <property type="match status" value="1"/>
</dbReference>
<evidence type="ECO:0000259" key="5">
    <source>
        <dbReference type="Pfam" id="PF01266"/>
    </source>
</evidence>
<keyword evidence="3" id="KW-0274">FAD</keyword>
<dbReference type="STRING" id="28028.CFLV_02755"/>
<dbReference type="GeneID" id="82879641"/>
<evidence type="ECO:0000313" key="8">
    <source>
        <dbReference type="Proteomes" id="UP000185479"/>
    </source>
</evidence>
<name>A0A1L7CK42_CORFL</name>
<dbReference type="RefSeq" id="WP_075729215.1">
    <property type="nucleotide sequence ID" value="NZ_BJNB01000021.1"/>
</dbReference>
<dbReference type="Proteomes" id="UP000185479">
    <property type="component" value="Chromosome"/>
</dbReference>
<dbReference type="GO" id="GO:0050660">
    <property type="term" value="F:flavin adenine dinucleotide binding"/>
    <property type="evidence" value="ECO:0007669"/>
    <property type="project" value="InterPro"/>
</dbReference>
<accession>A0A1L7CK42</accession>
<evidence type="ECO:0000313" key="7">
    <source>
        <dbReference type="EMBL" id="GEB97965.1"/>
    </source>
</evidence>